<reference evidence="2 3" key="1">
    <citation type="submission" date="2020-02" db="EMBL/GenBank/DDBJ databases">
        <title>Acidophilic actinobacteria isolated from forest soil.</title>
        <authorList>
            <person name="Golinska P."/>
        </authorList>
    </citation>
    <scope>NUCLEOTIDE SEQUENCE [LARGE SCALE GENOMIC DNA]</scope>
    <source>
        <strain evidence="2 3">NL8</strain>
    </source>
</reference>
<evidence type="ECO:0000313" key="3">
    <source>
        <dbReference type="Proteomes" id="UP000730482"/>
    </source>
</evidence>
<evidence type="ECO:0000313" key="2">
    <source>
        <dbReference type="EMBL" id="MBS2549401.1"/>
    </source>
</evidence>
<dbReference type="InterPro" id="IPR014757">
    <property type="entry name" value="Tscrpt_reg_IclR_C"/>
</dbReference>
<dbReference type="PANTHER" id="PTHR30136">
    <property type="entry name" value="HELIX-TURN-HELIX TRANSCRIPTIONAL REGULATOR, ICLR FAMILY"/>
    <property type="match status" value="1"/>
</dbReference>
<organism evidence="2 3">
    <name type="scientific">Catenulispora pinistramenti</name>
    <dbReference type="NCBI Taxonomy" id="2705254"/>
    <lineage>
        <taxon>Bacteria</taxon>
        <taxon>Bacillati</taxon>
        <taxon>Actinomycetota</taxon>
        <taxon>Actinomycetes</taxon>
        <taxon>Catenulisporales</taxon>
        <taxon>Catenulisporaceae</taxon>
        <taxon>Catenulispora</taxon>
    </lineage>
</organism>
<accession>A0ABS5KTM1</accession>
<dbReference type="EMBL" id="JAAFYZ010000071">
    <property type="protein sequence ID" value="MBS2549401.1"/>
    <property type="molecule type" value="Genomic_DNA"/>
</dbReference>
<dbReference type="Pfam" id="PF01614">
    <property type="entry name" value="IclR_C"/>
    <property type="match status" value="1"/>
</dbReference>
<sequence length="65" mass="7015">MLDQELEEGLRSIAVPVRGPRGRAVGAINVSLHAARTSATEAQQNVLPILRRAAQRIEDDLALLS</sequence>
<dbReference type="Gene3D" id="3.30.450.40">
    <property type="match status" value="1"/>
</dbReference>
<feature type="domain" description="IclR-ED" evidence="1">
    <location>
        <begin position="1"/>
        <end position="63"/>
    </location>
</feature>
<gene>
    <name evidence="2" type="ORF">KGQ19_21290</name>
</gene>
<dbReference type="InterPro" id="IPR050707">
    <property type="entry name" value="HTH_MetabolicPath_Reg"/>
</dbReference>
<dbReference type="Proteomes" id="UP000730482">
    <property type="component" value="Unassembled WGS sequence"/>
</dbReference>
<dbReference type="PANTHER" id="PTHR30136:SF34">
    <property type="entry name" value="TRANSCRIPTIONAL REGULATOR"/>
    <property type="match status" value="1"/>
</dbReference>
<dbReference type="PROSITE" id="PS51078">
    <property type="entry name" value="ICLR_ED"/>
    <property type="match status" value="1"/>
</dbReference>
<name>A0ABS5KTM1_9ACTN</name>
<protein>
    <recommendedName>
        <fullName evidence="1">IclR-ED domain-containing protein</fullName>
    </recommendedName>
</protein>
<dbReference type="SUPFAM" id="SSF55781">
    <property type="entry name" value="GAF domain-like"/>
    <property type="match status" value="1"/>
</dbReference>
<dbReference type="RefSeq" id="WP_212010958.1">
    <property type="nucleotide sequence ID" value="NZ_JAAFYZ010000071.1"/>
</dbReference>
<evidence type="ECO:0000259" key="1">
    <source>
        <dbReference type="PROSITE" id="PS51078"/>
    </source>
</evidence>
<dbReference type="InterPro" id="IPR029016">
    <property type="entry name" value="GAF-like_dom_sf"/>
</dbReference>
<proteinExistence type="predicted"/>
<keyword evidence="3" id="KW-1185">Reference proteome</keyword>
<comment type="caution">
    <text evidence="2">The sequence shown here is derived from an EMBL/GenBank/DDBJ whole genome shotgun (WGS) entry which is preliminary data.</text>
</comment>